<dbReference type="Pfam" id="PF12389">
    <property type="entry name" value="Peptidase_M73"/>
    <property type="match status" value="1"/>
</dbReference>
<reference evidence="1 2" key="1">
    <citation type="submission" date="2016-01" db="EMBL/GenBank/DDBJ databases">
        <authorList>
            <person name="Manzoor S."/>
        </authorList>
    </citation>
    <scope>NUCLEOTIDE SEQUENCE [LARGE SCALE GENOMIC DNA]</scope>
    <source>
        <strain evidence="1">Methanoculleus sp MAB1</strain>
    </source>
</reference>
<dbReference type="InterPro" id="IPR023833">
    <property type="entry name" value="Signal_pept_SipW-depend-type"/>
</dbReference>
<accession>A0A0X3BJ56</accession>
<dbReference type="AlphaFoldDB" id="A0A0X3BJ56"/>
<dbReference type="EMBL" id="LT158599">
    <property type="protein sequence ID" value="CVK32167.1"/>
    <property type="molecule type" value="Genomic_DNA"/>
</dbReference>
<evidence type="ECO:0000313" key="1">
    <source>
        <dbReference type="EMBL" id="CVK32167.1"/>
    </source>
</evidence>
<dbReference type="Proteomes" id="UP000069850">
    <property type="component" value="Chromosome 1"/>
</dbReference>
<proteinExistence type="predicted"/>
<name>A0A0X3BJ56_9EURY</name>
<gene>
    <name evidence="1" type="ORF">MMAB1_0953</name>
</gene>
<dbReference type="RefSeq" id="WP_062262359.1">
    <property type="nucleotide sequence ID" value="NZ_LT158599.1"/>
</dbReference>
<dbReference type="NCBIfam" id="TIGR04088">
    <property type="entry name" value="cognate_SipW"/>
    <property type="match status" value="1"/>
</dbReference>
<dbReference type="InterPro" id="IPR022121">
    <property type="entry name" value="Peptidase_M73_camelysin"/>
</dbReference>
<dbReference type="KEGG" id="mema:MMAB1_0953"/>
<sequence>MKAYLVSFLLVGLALGGMGLGTFAWFTDQETVENNVIATGNVDLKAWTENCWGRVAPLNVDNLVPSKNTWTPAGDIKLQNDGTVPLKWKAYLVKTGGDLPTDDKLEFKFKKTSWLNSAPGEAAADIEAADAELDSLFPGASKVYTWSQISNAETTELNSDNFGGAMNDINPFTRTLSVHVKLDENAGNVYSNKDVTFKVIFIATQTDNPGWAQTSPAV</sequence>
<dbReference type="OrthoDB" id="117778at2157"/>
<organism evidence="1 2">
    <name type="scientific">Methanoculleus bourgensis</name>
    <dbReference type="NCBI Taxonomy" id="83986"/>
    <lineage>
        <taxon>Archaea</taxon>
        <taxon>Methanobacteriati</taxon>
        <taxon>Methanobacteriota</taxon>
        <taxon>Stenosarchaea group</taxon>
        <taxon>Methanomicrobia</taxon>
        <taxon>Methanomicrobiales</taxon>
        <taxon>Methanomicrobiaceae</taxon>
        <taxon>Methanoculleus</taxon>
    </lineage>
</organism>
<protein>
    <submittedName>
        <fullName evidence="1">Uncharacterized protein</fullName>
    </submittedName>
</protein>
<dbReference type="GeneID" id="27136927"/>
<evidence type="ECO:0000313" key="2">
    <source>
        <dbReference type="Proteomes" id="UP000069850"/>
    </source>
</evidence>